<dbReference type="RefSeq" id="WP_150354988.1">
    <property type="nucleotide sequence ID" value="NZ_RZNZ01000001.1"/>
</dbReference>
<organism evidence="1 3">
    <name type="scientific">Bifidobacterium vespertilionis</name>
    <dbReference type="NCBI Taxonomy" id="2562524"/>
    <lineage>
        <taxon>Bacteria</taxon>
        <taxon>Bacillati</taxon>
        <taxon>Actinomycetota</taxon>
        <taxon>Actinomycetes</taxon>
        <taxon>Bifidobacteriales</taxon>
        <taxon>Bifidobacteriaceae</taxon>
        <taxon>Bifidobacterium</taxon>
    </lineage>
</organism>
<reference evidence="3 4" key="1">
    <citation type="journal article" date="2019" name="Syst. Appl. Microbiol.">
        <title>Characterization of Bifidobacterium species in feaces of the Egyptian fruit bat: Description of B. vespertilionis sp. nov. and B. rousetti sp. nov.</title>
        <authorList>
            <person name="Modesto M."/>
            <person name="Satti M."/>
            <person name="Watanabe K."/>
            <person name="Puglisi E."/>
            <person name="Morelli L."/>
            <person name="Huang C.-H."/>
            <person name="Liou J.-S."/>
            <person name="Miyashita M."/>
            <person name="Tamura T."/>
            <person name="Saito S."/>
            <person name="Mori K."/>
            <person name="Huang L."/>
            <person name="Sciavilla P."/>
            <person name="Sandri C."/>
            <person name="Spiezio C."/>
            <person name="Vitali F."/>
            <person name="Cavalieri D."/>
            <person name="Perpetuini G."/>
            <person name="Tofalo R."/>
            <person name="Bonetti A."/>
            <person name="Arita M."/>
            <person name="Mattarelli P."/>
        </authorList>
    </citation>
    <scope>NUCLEOTIDE SEQUENCE [LARGE SCALE GENOMIC DNA]</scope>
    <source>
        <strain evidence="2 4">RST16</strain>
        <strain evidence="1 3">RST8</strain>
    </source>
</reference>
<protein>
    <submittedName>
        <fullName evidence="1">Uncharacterized protein</fullName>
    </submittedName>
</protein>
<evidence type="ECO:0000313" key="1">
    <source>
        <dbReference type="EMBL" id="KAA8821277.1"/>
    </source>
</evidence>
<dbReference type="EMBL" id="RZOA01000030">
    <property type="protein sequence ID" value="KAA8821277.1"/>
    <property type="molecule type" value="Genomic_DNA"/>
</dbReference>
<sequence length="63" mass="7187">MREKSSDGQHRVIAIRQGRIPLVATFERLLVFAVIESRLQGFDMALPATEEWRHSNDKGPVII</sequence>
<comment type="caution">
    <text evidence="1">The sequence shown here is derived from an EMBL/GenBank/DDBJ whole genome shotgun (WGS) entry which is preliminary data.</text>
</comment>
<dbReference type="AlphaFoldDB" id="A0A5J5E0L8"/>
<evidence type="ECO:0000313" key="3">
    <source>
        <dbReference type="Proteomes" id="UP000345527"/>
    </source>
</evidence>
<keyword evidence="4" id="KW-1185">Reference proteome</keyword>
<dbReference type="EMBL" id="RZNZ01000001">
    <property type="protein sequence ID" value="KAA8822512.1"/>
    <property type="molecule type" value="Genomic_DNA"/>
</dbReference>
<dbReference type="Proteomes" id="UP000374630">
    <property type="component" value="Unassembled WGS sequence"/>
</dbReference>
<evidence type="ECO:0000313" key="4">
    <source>
        <dbReference type="Proteomes" id="UP000374630"/>
    </source>
</evidence>
<dbReference type="Proteomes" id="UP000345527">
    <property type="component" value="Unassembled WGS sequence"/>
</dbReference>
<gene>
    <name evidence="1" type="ORF">EM848_11070</name>
    <name evidence="2" type="ORF">EMO90_00510</name>
</gene>
<evidence type="ECO:0000313" key="2">
    <source>
        <dbReference type="EMBL" id="KAA8822512.1"/>
    </source>
</evidence>
<name>A0A5J5E0L8_9BIFI</name>
<accession>A0A5J5E0L8</accession>
<proteinExistence type="predicted"/>